<dbReference type="Gene3D" id="2.60.40.10">
    <property type="entry name" value="Immunoglobulins"/>
    <property type="match status" value="2"/>
</dbReference>
<dbReference type="AlphaFoldDB" id="A0A0P7YNN9"/>
<evidence type="ECO:0000313" key="4">
    <source>
        <dbReference type="Proteomes" id="UP000034805"/>
    </source>
</evidence>
<organism evidence="3 4">
    <name type="scientific">Scleropages formosus</name>
    <name type="common">Asian bonytongue</name>
    <name type="synonym">Osteoglossum formosum</name>
    <dbReference type="NCBI Taxonomy" id="113540"/>
    <lineage>
        <taxon>Eukaryota</taxon>
        <taxon>Metazoa</taxon>
        <taxon>Chordata</taxon>
        <taxon>Craniata</taxon>
        <taxon>Vertebrata</taxon>
        <taxon>Euteleostomi</taxon>
        <taxon>Actinopterygii</taxon>
        <taxon>Neopterygii</taxon>
        <taxon>Teleostei</taxon>
        <taxon>Osteoglossocephala</taxon>
        <taxon>Osteoglossomorpha</taxon>
        <taxon>Osteoglossiformes</taxon>
        <taxon>Osteoglossidae</taxon>
        <taxon>Scleropages</taxon>
    </lineage>
</organism>
<feature type="compositionally biased region" description="Basic and acidic residues" evidence="1">
    <location>
        <begin position="402"/>
        <end position="413"/>
    </location>
</feature>
<sequence length="434" mass="48775">MGAPSGQHEKCDVFPKDPVIRMGSDIEIMFRGSHHSLCTNVTSYSPSKITWTLNNKKIDEKFYAVINSTIPAVSIRNFILQTGRVMCHMDVDGKDIILGATTIKAFLKLRPPEHVHVTPYLNRLIVKWERPMDTEYFNVTCEVLYRYQRQGTWIELVESIKMEDVNEEGVADIKVEQLCARYNVSVRCRFQEALWGDWSQSTPVFSSLDGKEPHAGEPQKLYRIAVTPLYENCTGQETMLLAYSKEGGTNFLMVSYFLDRVNKYVMKVPSPQFSTLVPWPEQLYQKDKNVSKLLIPECSENISHSLVIFPISFDLDIDGISSTSGEDDCAKLPGSLTKQSDSSTELRITTPPPADLLGVHRSPIATAERVNAGEVPHDQGSGDQTSIGPCCKSFVGKKECLSKERSPEKDGERQPFLQSQGNVPQAYVTMDLFD</sequence>
<feature type="region of interest" description="Disordered" evidence="1">
    <location>
        <begin position="402"/>
        <end position="434"/>
    </location>
</feature>
<dbReference type="InterPro" id="IPR003961">
    <property type="entry name" value="FN3_dom"/>
</dbReference>
<reference evidence="3 4" key="1">
    <citation type="submission" date="2015-08" db="EMBL/GenBank/DDBJ databases">
        <title>The genome of the Asian arowana (Scleropages formosus).</title>
        <authorList>
            <person name="Tan M.H."/>
            <person name="Gan H.M."/>
            <person name="Croft L.J."/>
            <person name="Austin C.M."/>
        </authorList>
    </citation>
    <scope>NUCLEOTIDE SEQUENCE [LARGE SCALE GENOMIC DNA]</scope>
    <source>
        <strain evidence="3">Aro1</strain>
    </source>
</reference>
<dbReference type="Proteomes" id="UP000034805">
    <property type="component" value="Unassembled WGS sequence"/>
</dbReference>
<evidence type="ECO:0000313" key="3">
    <source>
        <dbReference type="EMBL" id="KPP69443.1"/>
    </source>
</evidence>
<dbReference type="PROSITE" id="PS50853">
    <property type="entry name" value="FN3"/>
    <property type="match status" value="1"/>
</dbReference>
<dbReference type="EMBL" id="JARO02003957">
    <property type="protein sequence ID" value="KPP69443.1"/>
    <property type="molecule type" value="Genomic_DNA"/>
</dbReference>
<dbReference type="CDD" id="cd00063">
    <property type="entry name" value="FN3"/>
    <property type="match status" value="1"/>
</dbReference>
<feature type="region of interest" description="Disordered" evidence="1">
    <location>
        <begin position="326"/>
        <end position="354"/>
    </location>
</feature>
<dbReference type="InterPro" id="IPR036116">
    <property type="entry name" value="FN3_sf"/>
</dbReference>
<feature type="compositionally biased region" description="Polar residues" evidence="1">
    <location>
        <begin position="336"/>
        <end position="347"/>
    </location>
</feature>
<gene>
    <name evidence="3" type="ORF">Z043_111804</name>
</gene>
<evidence type="ECO:0000256" key="1">
    <source>
        <dbReference type="SAM" id="MobiDB-lite"/>
    </source>
</evidence>
<feature type="domain" description="Fibronectin type-III" evidence="2">
    <location>
        <begin position="111"/>
        <end position="210"/>
    </location>
</feature>
<protein>
    <recommendedName>
        <fullName evidence="2">Fibronectin type-III domain-containing protein</fullName>
    </recommendedName>
</protein>
<dbReference type="SUPFAM" id="SSF49265">
    <property type="entry name" value="Fibronectin type III"/>
    <property type="match status" value="1"/>
</dbReference>
<evidence type="ECO:0000259" key="2">
    <source>
        <dbReference type="PROSITE" id="PS50853"/>
    </source>
</evidence>
<proteinExistence type="predicted"/>
<accession>A0A0P7YNN9</accession>
<comment type="caution">
    <text evidence="3">The sequence shown here is derived from an EMBL/GenBank/DDBJ whole genome shotgun (WGS) entry which is preliminary data.</text>
</comment>
<dbReference type="InterPro" id="IPR013783">
    <property type="entry name" value="Ig-like_fold"/>
</dbReference>
<name>A0A0P7YNN9_SCLFO</name>